<dbReference type="EMBL" id="JABXXR010000210">
    <property type="protein sequence ID" value="NVN41901.1"/>
    <property type="molecule type" value="Genomic_DNA"/>
</dbReference>
<proteinExistence type="predicted"/>
<comment type="caution">
    <text evidence="1">The sequence shown here is derived from an EMBL/GenBank/DDBJ whole genome shotgun (WGS) entry which is preliminary data.</text>
</comment>
<dbReference type="RefSeq" id="WP_176614755.1">
    <property type="nucleotide sequence ID" value="NZ_JABXXR010000210.1"/>
</dbReference>
<protein>
    <submittedName>
        <fullName evidence="1">Uncharacterized protein</fullName>
    </submittedName>
</protein>
<reference evidence="1 2" key="1">
    <citation type="submission" date="2020-06" db="EMBL/GenBank/DDBJ databases">
        <title>Description of novel acetic acid bacteria.</title>
        <authorList>
            <person name="Sombolestani A."/>
        </authorList>
    </citation>
    <scope>NUCLEOTIDE SEQUENCE [LARGE SCALE GENOMIC DNA]</scope>
    <source>
        <strain evidence="1 2">LMG 27010</strain>
    </source>
</reference>
<dbReference type="Proteomes" id="UP000585665">
    <property type="component" value="Unassembled WGS sequence"/>
</dbReference>
<gene>
    <name evidence="1" type="ORF">HUK82_15235</name>
</gene>
<name>A0A850PKQ6_9PROT</name>
<evidence type="ECO:0000313" key="2">
    <source>
        <dbReference type="Proteomes" id="UP000585665"/>
    </source>
</evidence>
<feature type="non-terminal residue" evidence="1">
    <location>
        <position position="91"/>
    </location>
</feature>
<accession>A0A850PKQ6</accession>
<dbReference type="AlphaFoldDB" id="A0A850PKQ6"/>
<evidence type="ECO:0000313" key="1">
    <source>
        <dbReference type="EMBL" id="NVN41901.1"/>
    </source>
</evidence>
<keyword evidence="2" id="KW-1185">Reference proteome</keyword>
<sequence>MVRVLRLFVMILGCAGVWALPVEARVASAPCGMTMAGHIAAHATAPAGMDGGMMRTLGPSAPRHGPDAPCCHVATMPAFLPQRAPVALRRS</sequence>
<organism evidence="1 2">
    <name type="scientific">Ameyamaea chiangmaiensis</name>
    <dbReference type="NCBI Taxonomy" id="442969"/>
    <lineage>
        <taxon>Bacteria</taxon>
        <taxon>Pseudomonadati</taxon>
        <taxon>Pseudomonadota</taxon>
        <taxon>Alphaproteobacteria</taxon>
        <taxon>Acetobacterales</taxon>
        <taxon>Acetobacteraceae</taxon>
        <taxon>Ameyamaea</taxon>
    </lineage>
</organism>